<reference evidence="8" key="1">
    <citation type="journal article" date="2019" name="Int. J. Syst. Evol. Microbiol.">
        <title>The Global Catalogue of Microorganisms (GCM) 10K type strain sequencing project: providing services to taxonomists for standard genome sequencing and annotation.</title>
        <authorList>
            <consortium name="The Broad Institute Genomics Platform"/>
            <consortium name="The Broad Institute Genome Sequencing Center for Infectious Disease"/>
            <person name="Wu L."/>
            <person name="Ma J."/>
        </authorList>
    </citation>
    <scope>NUCLEOTIDE SEQUENCE [LARGE SCALE GENOMIC DNA]</scope>
    <source>
        <strain evidence="8">JCM 10671</strain>
    </source>
</reference>
<dbReference type="InterPro" id="IPR003593">
    <property type="entry name" value="AAA+_ATPase"/>
</dbReference>
<keyword evidence="3" id="KW-0547">Nucleotide-binding</keyword>
<evidence type="ECO:0000256" key="1">
    <source>
        <dbReference type="ARBA" id="ARBA00005417"/>
    </source>
</evidence>
<name>A0ABN1HCE3_9ACTN</name>
<comment type="caution">
    <text evidence="7">The sequence shown here is derived from an EMBL/GenBank/DDBJ whole genome shotgun (WGS) entry which is preliminary data.</text>
</comment>
<comment type="similarity">
    <text evidence="1">Belongs to the ABC transporter superfamily.</text>
</comment>
<keyword evidence="4 7" id="KW-0067">ATP-binding</keyword>
<evidence type="ECO:0000313" key="8">
    <source>
        <dbReference type="Proteomes" id="UP001500957"/>
    </source>
</evidence>
<dbReference type="PANTHER" id="PTHR43335">
    <property type="entry name" value="ABC TRANSPORTER, ATP-BINDING PROTEIN"/>
    <property type="match status" value="1"/>
</dbReference>
<protein>
    <submittedName>
        <fullName evidence="7">ATP-binding cassette domain-containing protein</fullName>
    </submittedName>
</protein>
<feature type="domain" description="ABC transporter" evidence="6">
    <location>
        <begin position="2"/>
        <end position="226"/>
    </location>
</feature>
<feature type="region of interest" description="Disordered" evidence="5">
    <location>
        <begin position="337"/>
        <end position="363"/>
    </location>
</feature>
<dbReference type="SMART" id="SM00382">
    <property type="entry name" value="AAA"/>
    <property type="match status" value="1"/>
</dbReference>
<keyword evidence="2" id="KW-0813">Transport</keyword>
<accession>A0ABN1HCE3</accession>
<evidence type="ECO:0000256" key="5">
    <source>
        <dbReference type="SAM" id="MobiDB-lite"/>
    </source>
</evidence>
<dbReference type="RefSeq" id="WP_344609586.1">
    <property type="nucleotide sequence ID" value="NZ_BAAAHE010000055.1"/>
</dbReference>
<feature type="compositionally biased region" description="Low complexity" evidence="5">
    <location>
        <begin position="338"/>
        <end position="363"/>
    </location>
</feature>
<dbReference type="Pfam" id="PF00005">
    <property type="entry name" value="ABC_tran"/>
    <property type="match status" value="1"/>
</dbReference>
<dbReference type="SUPFAM" id="SSF52540">
    <property type="entry name" value="P-loop containing nucleoside triphosphate hydrolases"/>
    <property type="match status" value="1"/>
</dbReference>
<dbReference type="Proteomes" id="UP001500957">
    <property type="component" value="Unassembled WGS sequence"/>
</dbReference>
<evidence type="ECO:0000259" key="6">
    <source>
        <dbReference type="PROSITE" id="PS50893"/>
    </source>
</evidence>
<dbReference type="InterPro" id="IPR027417">
    <property type="entry name" value="P-loop_NTPase"/>
</dbReference>
<sequence length="363" mass="38660">MIQARNLRKKYGGVAAVDDLSFDVRPGVVTGFLGPNGAGKSTTIRLMLGLDRGEGETLFDGVPYRKLRQPLREVGYVSDVRALHPGRKARTHLRMLAASQGISRKRVDEVLDWVGLTTVAKKRPRAYSLGMVQRLGLAAALLGDPRVLILDEPANGLDPAGIQWLRGFLRAYAAEGRTVFVSSHQLAEMSQMADHLVVIGQGRLIADEPADVFAGRSSTAGRVLVRTPHVERLRRLLAEVGADVERGENSELAVGGVDRAIIGELAFRNGIVLHELTLRSAPLEDAFLELTAPRSEFTARPVVAVPSGGPRIPAQATSSGAADWDTQTFDVVSEFEQAGSDADSASDSIEADGAAAGSVAGKG</sequence>
<dbReference type="EMBL" id="BAAAHE010000055">
    <property type="protein sequence ID" value="GAA0637832.1"/>
    <property type="molecule type" value="Genomic_DNA"/>
</dbReference>
<evidence type="ECO:0000256" key="3">
    <source>
        <dbReference type="ARBA" id="ARBA00022741"/>
    </source>
</evidence>
<proteinExistence type="inferred from homology"/>
<gene>
    <name evidence="7" type="ORF">GCM10009547_47780</name>
</gene>
<dbReference type="PANTHER" id="PTHR43335:SF4">
    <property type="entry name" value="ABC TRANSPORTER, ATP-BINDING PROTEIN"/>
    <property type="match status" value="1"/>
</dbReference>
<evidence type="ECO:0000256" key="4">
    <source>
        <dbReference type="ARBA" id="ARBA00022840"/>
    </source>
</evidence>
<keyword evidence="8" id="KW-1185">Reference proteome</keyword>
<dbReference type="Gene3D" id="3.40.50.300">
    <property type="entry name" value="P-loop containing nucleotide triphosphate hydrolases"/>
    <property type="match status" value="1"/>
</dbReference>
<evidence type="ECO:0000256" key="2">
    <source>
        <dbReference type="ARBA" id="ARBA00022448"/>
    </source>
</evidence>
<evidence type="ECO:0000313" key="7">
    <source>
        <dbReference type="EMBL" id="GAA0637832.1"/>
    </source>
</evidence>
<dbReference type="InterPro" id="IPR003439">
    <property type="entry name" value="ABC_transporter-like_ATP-bd"/>
</dbReference>
<organism evidence="7 8">
    <name type="scientific">Sporichthya brevicatena</name>
    <dbReference type="NCBI Taxonomy" id="171442"/>
    <lineage>
        <taxon>Bacteria</taxon>
        <taxon>Bacillati</taxon>
        <taxon>Actinomycetota</taxon>
        <taxon>Actinomycetes</taxon>
        <taxon>Sporichthyales</taxon>
        <taxon>Sporichthyaceae</taxon>
        <taxon>Sporichthya</taxon>
    </lineage>
</organism>
<dbReference type="PROSITE" id="PS50893">
    <property type="entry name" value="ABC_TRANSPORTER_2"/>
    <property type="match status" value="1"/>
</dbReference>
<dbReference type="GO" id="GO:0005524">
    <property type="term" value="F:ATP binding"/>
    <property type="evidence" value="ECO:0007669"/>
    <property type="project" value="UniProtKB-KW"/>
</dbReference>